<dbReference type="GO" id="GO:0046677">
    <property type="term" value="P:response to antibiotic"/>
    <property type="evidence" value="ECO:0007669"/>
    <property type="project" value="UniProtKB-KW"/>
</dbReference>
<evidence type="ECO:0000256" key="12">
    <source>
        <dbReference type="SAM" id="Phobius"/>
    </source>
</evidence>
<feature type="transmembrane region" description="Helical" evidence="12">
    <location>
        <begin position="263"/>
        <end position="282"/>
    </location>
</feature>
<evidence type="ECO:0000256" key="9">
    <source>
        <dbReference type="ARBA" id="ARBA00023136"/>
    </source>
</evidence>
<organism evidence="13 14">
    <name type="scientific">Vibrio ponticus</name>
    <dbReference type="NCBI Taxonomy" id="265668"/>
    <lineage>
        <taxon>Bacteria</taxon>
        <taxon>Pseudomonadati</taxon>
        <taxon>Pseudomonadota</taxon>
        <taxon>Gammaproteobacteria</taxon>
        <taxon>Vibrionales</taxon>
        <taxon>Vibrionaceae</taxon>
        <taxon>Vibrio</taxon>
    </lineage>
</organism>
<evidence type="ECO:0000313" key="14">
    <source>
        <dbReference type="Proteomes" id="UP000278792"/>
    </source>
</evidence>
<proteinExistence type="inferred from homology"/>
<dbReference type="PANTHER" id="PTHR43823:SF3">
    <property type="entry name" value="MULTIDRUG EXPORT PROTEIN MEPA"/>
    <property type="match status" value="1"/>
</dbReference>
<sequence>MQVSIYKQFWRYAIPTVAAMLVNGLYQVVDGIFIGRYVGAEGLAGINVAWPVIGSILGIGMLVGVGTGALASIKQGEGNQAGARATLATGLLLLLLLAPVVSFVLYMFADSFLLWQGAQGRVLELGSQYLHILIFACVFSLGSIAAPFLLRNDDSPNLATLLMVVGAVVNIILDYVFIAHLGWELEGAAIATAIAQMVVTTLGVGYFFSSKAKMRLSLADLRIQFGEVPQIAAIGVSSFFMYAYGSMMVALHNSLFAEYGSSVLIGAYAILGYIVTVYYLVVEGFANGMQPLVSYNHGARNQDNIRKLLGVAMGSAVFGGLTFVILLNLFPREFVSVFNSSDATLMDNAVIGIRLHMFAMFLDGFLVVAGAYYQSINKGSKAMFVTVGNMVIQLPFLFIMPKLMGIPGIWIAYPLSNVALSVVVAWMLWRDVKRMILPPTQPPAEPMTLAN</sequence>
<accession>A0A3N3E381</accession>
<reference evidence="13 14" key="1">
    <citation type="submission" date="2018-11" db="EMBL/GenBank/DDBJ databases">
        <title>Vibrio ponticus strain CAIM 1751 pathogenic for the snapper Lutjanus guttatus.</title>
        <authorList>
            <person name="Soto-Rodriguez S."/>
            <person name="Lozano-Olvera R."/>
            <person name="Gomez-Gil B."/>
        </authorList>
    </citation>
    <scope>NUCLEOTIDE SEQUENCE [LARGE SCALE GENOMIC DNA]</scope>
    <source>
        <strain evidence="13 14">CAIM 1751</strain>
    </source>
</reference>
<feature type="transmembrane region" description="Helical" evidence="12">
    <location>
        <begin position="384"/>
        <end position="404"/>
    </location>
</feature>
<dbReference type="EMBL" id="RKIK01000011">
    <property type="protein sequence ID" value="ROV61184.1"/>
    <property type="molecule type" value="Genomic_DNA"/>
</dbReference>
<feature type="transmembrane region" description="Helical" evidence="12">
    <location>
        <begin position="85"/>
        <end position="109"/>
    </location>
</feature>
<feature type="transmembrane region" description="Helical" evidence="12">
    <location>
        <begin position="230"/>
        <end position="251"/>
    </location>
</feature>
<protein>
    <recommendedName>
        <fullName evidence="4">Multidrug export protein MepA</fullName>
    </recommendedName>
    <alternativeName>
        <fullName evidence="3">Multidrug resistance protein NorM</fullName>
    </alternativeName>
    <alternativeName>
        <fullName evidence="11">Na(+)/drug antiporter</fullName>
    </alternativeName>
</protein>
<dbReference type="GO" id="GO:0042910">
    <property type="term" value="F:xenobiotic transmembrane transporter activity"/>
    <property type="evidence" value="ECO:0007669"/>
    <property type="project" value="InterPro"/>
</dbReference>
<feature type="transmembrane region" description="Helical" evidence="12">
    <location>
        <begin position="350"/>
        <end position="372"/>
    </location>
</feature>
<keyword evidence="10" id="KW-0046">Antibiotic resistance</keyword>
<keyword evidence="8 12" id="KW-1133">Transmembrane helix</keyword>
<keyword evidence="9 12" id="KW-0472">Membrane</keyword>
<comment type="subcellular location">
    <subcellularLocation>
        <location evidence="1">Cell inner membrane</location>
        <topology evidence="1">Multi-pass membrane protein</topology>
    </subcellularLocation>
</comment>
<evidence type="ECO:0000256" key="10">
    <source>
        <dbReference type="ARBA" id="ARBA00023251"/>
    </source>
</evidence>
<dbReference type="Pfam" id="PF01554">
    <property type="entry name" value="MatE"/>
    <property type="match status" value="2"/>
</dbReference>
<dbReference type="GO" id="GO:0005886">
    <property type="term" value="C:plasma membrane"/>
    <property type="evidence" value="ECO:0007669"/>
    <property type="project" value="UniProtKB-SubCell"/>
</dbReference>
<evidence type="ECO:0000256" key="3">
    <source>
        <dbReference type="ARBA" id="ARBA00013489"/>
    </source>
</evidence>
<evidence type="ECO:0000256" key="8">
    <source>
        <dbReference type="ARBA" id="ARBA00022989"/>
    </source>
</evidence>
<feature type="transmembrane region" description="Helical" evidence="12">
    <location>
        <begin position="129"/>
        <end position="149"/>
    </location>
</feature>
<evidence type="ECO:0000256" key="7">
    <source>
        <dbReference type="ARBA" id="ARBA00022692"/>
    </source>
</evidence>
<gene>
    <name evidence="13" type="ORF">EGH82_05935</name>
</gene>
<evidence type="ECO:0000256" key="2">
    <source>
        <dbReference type="ARBA" id="ARBA00008417"/>
    </source>
</evidence>
<feature type="transmembrane region" description="Helical" evidence="12">
    <location>
        <begin position="12"/>
        <end position="29"/>
    </location>
</feature>
<feature type="transmembrane region" description="Helical" evidence="12">
    <location>
        <begin position="410"/>
        <end position="429"/>
    </location>
</feature>
<dbReference type="InterPro" id="IPR048279">
    <property type="entry name" value="MdtK-like"/>
</dbReference>
<comment type="caution">
    <text evidence="13">The sequence shown here is derived from an EMBL/GenBank/DDBJ whole genome shotgun (WGS) entry which is preliminary data.</text>
</comment>
<dbReference type="InterPro" id="IPR051327">
    <property type="entry name" value="MATE_MepA_subfamily"/>
</dbReference>
<dbReference type="CDD" id="cd13143">
    <property type="entry name" value="MATE_MepA_like"/>
    <property type="match status" value="1"/>
</dbReference>
<dbReference type="RefSeq" id="WP_123781174.1">
    <property type="nucleotide sequence ID" value="NZ_RKIK01000011.1"/>
</dbReference>
<feature type="transmembrane region" description="Helical" evidence="12">
    <location>
        <begin position="49"/>
        <end position="73"/>
    </location>
</feature>
<dbReference type="InterPro" id="IPR002528">
    <property type="entry name" value="MATE_fam"/>
</dbReference>
<evidence type="ECO:0000256" key="1">
    <source>
        <dbReference type="ARBA" id="ARBA00004429"/>
    </source>
</evidence>
<evidence type="ECO:0000256" key="11">
    <source>
        <dbReference type="ARBA" id="ARBA00030855"/>
    </source>
</evidence>
<dbReference type="PIRSF" id="PIRSF006603">
    <property type="entry name" value="DinF"/>
    <property type="match status" value="1"/>
</dbReference>
<dbReference type="GO" id="GO:0015297">
    <property type="term" value="F:antiporter activity"/>
    <property type="evidence" value="ECO:0007669"/>
    <property type="project" value="InterPro"/>
</dbReference>
<dbReference type="PANTHER" id="PTHR43823">
    <property type="entry name" value="SPORULATION PROTEIN YKVU"/>
    <property type="match status" value="1"/>
</dbReference>
<feature type="transmembrane region" description="Helical" evidence="12">
    <location>
        <begin position="189"/>
        <end position="209"/>
    </location>
</feature>
<evidence type="ECO:0000313" key="13">
    <source>
        <dbReference type="EMBL" id="ROV61184.1"/>
    </source>
</evidence>
<dbReference type="Proteomes" id="UP000278792">
    <property type="component" value="Unassembled WGS sequence"/>
</dbReference>
<dbReference type="InterPro" id="IPR045070">
    <property type="entry name" value="MATE_MepA-like"/>
</dbReference>
<name>A0A3N3E381_9VIBR</name>
<keyword evidence="6" id="KW-1003">Cell membrane</keyword>
<keyword evidence="5" id="KW-0813">Transport</keyword>
<feature type="transmembrane region" description="Helical" evidence="12">
    <location>
        <begin position="308"/>
        <end position="330"/>
    </location>
</feature>
<keyword evidence="7 12" id="KW-0812">Transmembrane</keyword>
<feature type="transmembrane region" description="Helical" evidence="12">
    <location>
        <begin position="161"/>
        <end position="183"/>
    </location>
</feature>
<evidence type="ECO:0000256" key="5">
    <source>
        <dbReference type="ARBA" id="ARBA00022448"/>
    </source>
</evidence>
<dbReference type="NCBIfam" id="TIGR00797">
    <property type="entry name" value="matE"/>
    <property type="match status" value="1"/>
</dbReference>
<evidence type="ECO:0000256" key="6">
    <source>
        <dbReference type="ARBA" id="ARBA00022475"/>
    </source>
</evidence>
<dbReference type="NCBIfam" id="NF007130">
    <property type="entry name" value="PRK09575.1"/>
    <property type="match status" value="1"/>
</dbReference>
<evidence type="ECO:0000256" key="4">
    <source>
        <dbReference type="ARBA" id="ARBA00022106"/>
    </source>
</evidence>
<comment type="similarity">
    <text evidence="2">Belongs to the multi antimicrobial extrusion (MATE) (TC 2.A.66.1) family. MepA subfamily.</text>
</comment>
<dbReference type="AlphaFoldDB" id="A0A3N3E381"/>